<dbReference type="InterPro" id="IPR046848">
    <property type="entry name" value="E_motif"/>
</dbReference>
<dbReference type="Pfam" id="PF20431">
    <property type="entry name" value="E_motif"/>
    <property type="match status" value="1"/>
</dbReference>
<keyword evidence="1" id="KW-0677">Repeat</keyword>
<feature type="repeat" description="PPR" evidence="2">
    <location>
        <begin position="35"/>
        <end position="65"/>
    </location>
</feature>
<dbReference type="FunFam" id="1.25.40.10:FF:000090">
    <property type="entry name" value="Pentatricopeptide repeat-containing protein, chloroplastic"/>
    <property type="match status" value="1"/>
</dbReference>
<feature type="repeat" description="PPR" evidence="2">
    <location>
        <begin position="66"/>
        <end position="100"/>
    </location>
</feature>
<dbReference type="InterPro" id="IPR046960">
    <property type="entry name" value="PPR_At4g14850-like_plant"/>
</dbReference>
<evidence type="ECO:0008006" key="5">
    <source>
        <dbReference type="Google" id="ProtNLM"/>
    </source>
</evidence>
<dbReference type="PANTHER" id="PTHR47926">
    <property type="entry name" value="PENTATRICOPEPTIDE REPEAT-CONTAINING PROTEIN"/>
    <property type="match status" value="1"/>
</dbReference>
<dbReference type="SUPFAM" id="SSF48452">
    <property type="entry name" value="TPR-like"/>
    <property type="match status" value="1"/>
</dbReference>
<dbReference type="Pfam" id="PF01535">
    <property type="entry name" value="PPR"/>
    <property type="match status" value="3"/>
</dbReference>
<gene>
    <name evidence="3" type="ORF">LWI29_011190</name>
</gene>
<proteinExistence type="predicted"/>
<evidence type="ECO:0000256" key="2">
    <source>
        <dbReference type="PROSITE-ProRule" id="PRU00708"/>
    </source>
</evidence>
<dbReference type="Pfam" id="PF13041">
    <property type="entry name" value="PPR_2"/>
    <property type="match status" value="3"/>
</dbReference>
<dbReference type="InterPro" id="IPR011990">
    <property type="entry name" value="TPR-like_helical_dom_sf"/>
</dbReference>
<dbReference type="GO" id="GO:0009451">
    <property type="term" value="P:RNA modification"/>
    <property type="evidence" value="ECO:0007669"/>
    <property type="project" value="InterPro"/>
</dbReference>
<name>A0AA39SJK6_ACESA</name>
<organism evidence="3 4">
    <name type="scientific">Acer saccharum</name>
    <name type="common">Sugar maple</name>
    <dbReference type="NCBI Taxonomy" id="4024"/>
    <lineage>
        <taxon>Eukaryota</taxon>
        <taxon>Viridiplantae</taxon>
        <taxon>Streptophyta</taxon>
        <taxon>Embryophyta</taxon>
        <taxon>Tracheophyta</taxon>
        <taxon>Spermatophyta</taxon>
        <taxon>Magnoliopsida</taxon>
        <taxon>eudicotyledons</taxon>
        <taxon>Gunneridae</taxon>
        <taxon>Pentapetalae</taxon>
        <taxon>rosids</taxon>
        <taxon>malvids</taxon>
        <taxon>Sapindales</taxon>
        <taxon>Sapindaceae</taxon>
        <taxon>Hippocastanoideae</taxon>
        <taxon>Acereae</taxon>
        <taxon>Acer</taxon>
    </lineage>
</organism>
<comment type="caution">
    <text evidence="3">The sequence shown here is derived from an EMBL/GenBank/DDBJ whole genome shotgun (WGS) entry which is preliminary data.</text>
</comment>
<dbReference type="InterPro" id="IPR002885">
    <property type="entry name" value="PPR_rpt"/>
</dbReference>
<feature type="repeat" description="PPR" evidence="2">
    <location>
        <begin position="324"/>
        <end position="358"/>
    </location>
</feature>
<accession>A0AA39SJK6</accession>
<keyword evidence="4" id="KW-1185">Reference proteome</keyword>
<dbReference type="Gene3D" id="1.25.40.10">
    <property type="entry name" value="Tetratricopeptide repeat domain"/>
    <property type="match status" value="6"/>
</dbReference>
<sequence length="732" mass="81865">MSSCSGVLRHFADTKSIHKGRAFHALMITSGFDSNVYTNNHLLSMYLKFKRVDDAHKVFDEMPKRNVITWTSLISGFSQMGMPKKALTCFSSMVCQGFEPNYFTFVGAVSACASLGNARCGKEVHGRIYRSGLELTSHVSNCLINMYGKCGLLRSAQLVFDAMLEPNTISWTSLLSSYCQCGENVHGLKIFVLSRKAEVAVNEFSCVSVLGAATALGDLKFGMQVHSLVYKYAFEFDKFMVTGLINFYAKCRELDLASRVFLEVERPDLSAWSTLIGGYVQGGRGAEAIDLLSSFVGNAVLDFYSKCGLLEESMKTFEEMDEHDVVSWNALVSGHVGAGWYGEAIHLLKDMLFEGHKPNLYTYSSILNICSVVPAIEWGKQTHCCIIKPGFDSNVVVGSAVIDMYAKCGRLIDARKVFDNLTSKNLVSWNTMIVGYAQHGLGREALEIYSIMQGNNIKPNDITFIGVLSACGHVGLVEEGWHHFNSMINDHAVAPTMDHIASMVNLFARAGQTKRAYKFMRSFPIESNKVVWRCLLSGCKIHKDLELGRIAAEKILSIDPEDTSAHIMLSNIYAEANMWDETAQVRKIMKEKALKKDPGYSWTELKNKIYYFSTIHSAQFPGIDLHEVINGLTSQLFDAGYVPDGILSCHFEESISAFTSCVLPEKTDPLKKEMASWVVVLYMYNVAYEMHTWTSSTLTPFSLRKAKKLPRFSVVGRKRHHKRHARKLENES</sequence>
<reference evidence="3" key="2">
    <citation type="submission" date="2023-06" db="EMBL/GenBank/DDBJ databases">
        <authorList>
            <person name="Swenson N.G."/>
            <person name="Wegrzyn J.L."/>
            <person name="Mcevoy S.L."/>
        </authorList>
    </citation>
    <scope>NUCLEOTIDE SEQUENCE</scope>
    <source>
        <strain evidence="3">NS2018</strain>
        <tissue evidence="3">Leaf</tissue>
    </source>
</reference>
<feature type="repeat" description="PPR" evidence="2">
    <location>
        <begin position="425"/>
        <end position="459"/>
    </location>
</feature>
<dbReference type="FunFam" id="1.25.40.10:FF:000344">
    <property type="entry name" value="Pentatricopeptide repeat-containing protein"/>
    <property type="match status" value="1"/>
</dbReference>
<dbReference type="EMBL" id="JAUESC010000380">
    <property type="protein sequence ID" value="KAK0591977.1"/>
    <property type="molecule type" value="Genomic_DNA"/>
</dbReference>
<dbReference type="PROSITE" id="PS51375">
    <property type="entry name" value="PPR"/>
    <property type="match status" value="4"/>
</dbReference>
<dbReference type="PANTHER" id="PTHR47926:SF452">
    <property type="entry name" value="PENTATRICOPEPTIDE REPEAT-CONTAINING PROTEIN"/>
    <property type="match status" value="1"/>
</dbReference>
<evidence type="ECO:0000313" key="3">
    <source>
        <dbReference type="EMBL" id="KAK0591977.1"/>
    </source>
</evidence>
<evidence type="ECO:0000256" key="1">
    <source>
        <dbReference type="ARBA" id="ARBA00022737"/>
    </source>
</evidence>
<dbReference type="Proteomes" id="UP001168877">
    <property type="component" value="Unassembled WGS sequence"/>
</dbReference>
<dbReference type="AlphaFoldDB" id="A0AA39SJK6"/>
<protein>
    <recommendedName>
        <fullName evidence="5">Pentatricopeptide repeat-containing protein</fullName>
    </recommendedName>
</protein>
<dbReference type="Pfam" id="PF13812">
    <property type="entry name" value="PPR_3"/>
    <property type="match status" value="1"/>
</dbReference>
<reference evidence="3" key="1">
    <citation type="journal article" date="2022" name="Plant J.">
        <title>Strategies of tolerance reflected in two North American maple genomes.</title>
        <authorList>
            <person name="McEvoy S.L."/>
            <person name="Sezen U.U."/>
            <person name="Trouern-Trend A."/>
            <person name="McMahon S.M."/>
            <person name="Schaberg P.G."/>
            <person name="Yang J."/>
            <person name="Wegrzyn J.L."/>
            <person name="Swenson N.G."/>
        </authorList>
    </citation>
    <scope>NUCLEOTIDE SEQUENCE</scope>
    <source>
        <strain evidence="3">NS2018</strain>
    </source>
</reference>
<dbReference type="NCBIfam" id="TIGR00756">
    <property type="entry name" value="PPR"/>
    <property type="match status" value="4"/>
</dbReference>
<dbReference type="GO" id="GO:0003723">
    <property type="term" value="F:RNA binding"/>
    <property type="evidence" value="ECO:0007669"/>
    <property type="project" value="InterPro"/>
</dbReference>
<evidence type="ECO:0000313" key="4">
    <source>
        <dbReference type="Proteomes" id="UP001168877"/>
    </source>
</evidence>